<comment type="catalytic activity">
    <reaction evidence="4">
        <text>GTP + H2O = GDP + phosphate + H(+)</text>
        <dbReference type="Rhea" id="RHEA:19669"/>
        <dbReference type="ChEBI" id="CHEBI:15377"/>
        <dbReference type="ChEBI" id="CHEBI:15378"/>
        <dbReference type="ChEBI" id="CHEBI:37565"/>
        <dbReference type="ChEBI" id="CHEBI:43474"/>
        <dbReference type="ChEBI" id="CHEBI:58189"/>
        <dbReference type="EC" id="3.6.5.2"/>
    </reaction>
</comment>
<dbReference type="PANTHER" id="PTHR45704">
    <property type="entry name" value="RAS-LIKE FAMILY MEMBER 11"/>
    <property type="match status" value="1"/>
</dbReference>
<keyword evidence="7" id="KW-1185">Reference proteome</keyword>
<name>A0ABD0JYV3_9CAEN</name>
<evidence type="ECO:0000256" key="4">
    <source>
        <dbReference type="ARBA" id="ARBA00048098"/>
    </source>
</evidence>
<dbReference type="PROSITE" id="PS51419">
    <property type="entry name" value="RAB"/>
    <property type="match status" value="1"/>
</dbReference>
<feature type="non-terminal residue" evidence="6">
    <location>
        <position position="1"/>
    </location>
</feature>
<evidence type="ECO:0000313" key="7">
    <source>
        <dbReference type="Proteomes" id="UP001519460"/>
    </source>
</evidence>
<comment type="caution">
    <text evidence="6">The sequence shown here is derived from an EMBL/GenBank/DDBJ whole genome shotgun (WGS) entry which is preliminary data.</text>
</comment>
<feature type="region of interest" description="Disordered" evidence="5">
    <location>
        <begin position="213"/>
        <end position="245"/>
    </location>
</feature>
<dbReference type="GO" id="GO:0003925">
    <property type="term" value="F:G protein activity"/>
    <property type="evidence" value="ECO:0007669"/>
    <property type="project" value="UniProtKB-EC"/>
</dbReference>
<evidence type="ECO:0000256" key="1">
    <source>
        <dbReference type="ARBA" id="ARBA00008344"/>
    </source>
</evidence>
<evidence type="ECO:0000256" key="3">
    <source>
        <dbReference type="ARBA" id="ARBA00022801"/>
    </source>
</evidence>
<keyword evidence="3" id="KW-0378">Hydrolase</keyword>
<dbReference type="InterPro" id="IPR027417">
    <property type="entry name" value="P-loop_NTPase"/>
</dbReference>
<evidence type="ECO:0000256" key="5">
    <source>
        <dbReference type="SAM" id="MobiDB-lite"/>
    </source>
</evidence>
<gene>
    <name evidence="6" type="ORF">BaRGS_00028554</name>
</gene>
<protein>
    <recommendedName>
        <fullName evidence="2">small monomeric GTPase</fullName>
        <ecNumber evidence="2">3.6.5.2</ecNumber>
    </recommendedName>
</protein>
<evidence type="ECO:0000313" key="6">
    <source>
        <dbReference type="EMBL" id="KAK7480169.1"/>
    </source>
</evidence>
<dbReference type="AlphaFoldDB" id="A0ABD0JYV3"/>
<organism evidence="6 7">
    <name type="scientific">Batillaria attramentaria</name>
    <dbReference type="NCBI Taxonomy" id="370345"/>
    <lineage>
        <taxon>Eukaryota</taxon>
        <taxon>Metazoa</taxon>
        <taxon>Spiralia</taxon>
        <taxon>Lophotrochozoa</taxon>
        <taxon>Mollusca</taxon>
        <taxon>Gastropoda</taxon>
        <taxon>Caenogastropoda</taxon>
        <taxon>Sorbeoconcha</taxon>
        <taxon>Cerithioidea</taxon>
        <taxon>Batillariidae</taxon>
        <taxon>Batillaria</taxon>
    </lineage>
</organism>
<dbReference type="SUPFAM" id="SSF52540">
    <property type="entry name" value="P-loop containing nucleoside triphosphate hydrolases"/>
    <property type="match status" value="1"/>
</dbReference>
<dbReference type="InterPro" id="IPR001806">
    <property type="entry name" value="Small_GTPase"/>
</dbReference>
<dbReference type="InterPro" id="IPR051065">
    <property type="entry name" value="Ras-related_GTPase"/>
</dbReference>
<proteinExistence type="inferred from homology"/>
<evidence type="ECO:0000256" key="2">
    <source>
        <dbReference type="ARBA" id="ARBA00011984"/>
    </source>
</evidence>
<dbReference type="PROSITE" id="PS51421">
    <property type="entry name" value="RAS"/>
    <property type="match status" value="1"/>
</dbReference>
<dbReference type="Pfam" id="PF00071">
    <property type="entry name" value="Ras"/>
    <property type="match status" value="1"/>
</dbReference>
<feature type="compositionally biased region" description="Basic and acidic residues" evidence="5">
    <location>
        <begin position="227"/>
        <end position="245"/>
    </location>
</feature>
<dbReference type="EC" id="3.6.5.2" evidence="2"/>
<comment type="similarity">
    <text evidence="1">Belongs to the small GTPase superfamily. Ras family.</text>
</comment>
<reference evidence="6 7" key="1">
    <citation type="journal article" date="2023" name="Sci. Data">
        <title>Genome assembly of the Korean intertidal mud-creeper Batillaria attramentaria.</title>
        <authorList>
            <person name="Patra A.K."/>
            <person name="Ho P.T."/>
            <person name="Jun S."/>
            <person name="Lee S.J."/>
            <person name="Kim Y."/>
            <person name="Won Y.J."/>
        </authorList>
    </citation>
    <scope>NUCLEOTIDE SEQUENCE [LARGE SCALE GENOMIC DNA]</scope>
    <source>
        <strain evidence="6">Wonlab-2016</strain>
    </source>
</reference>
<dbReference type="EMBL" id="JACVVK020000286">
    <property type="protein sequence ID" value="KAK7480169.1"/>
    <property type="molecule type" value="Genomic_DNA"/>
</dbReference>
<dbReference type="Gene3D" id="3.40.50.300">
    <property type="entry name" value="P-loop containing nucleotide triphosphate hydrolases"/>
    <property type="match status" value="1"/>
</dbReference>
<dbReference type="Proteomes" id="UP001519460">
    <property type="component" value="Unassembled WGS sequence"/>
</dbReference>
<accession>A0ABD0JYV3</accession>
<dbReference type="SMART" id="SM00175">
    <property type="entry name" value="RAB"/>
    <property type="match status" value="1"/>
</dbReference>
<dbReference type="SMART" id="SM00173">
    <property type="entry name" value="RAS"/>
    <property type="match status" value="1"/>
</dbReference>
<sequence length="245" mass="27187">VPLQKKHSSLTLSASNRSYVTRRPSIVPGQKKGLSQSIARKKGDGRGRCEFISVGRSGDNDLLYRSSVRQEDSMTDVEVLDTCTKTSNGNLEESRVSWADAFVIVYSICNRRSFHTARGLIDTINRMRASGYVPVLLLGNMTDLEHRRVVGVEEGHEVALEYGCQYYEVSAAEGSLSVSIAFQAFLREAKIVQQQRNALLKRRRSSLGSVSKKLGAMFGKNSNSKDSNGDSDKRRMSIETVDKKS</sequence>